<comment type="caution">
    <text evidence="4">The sequence shown here is derived from an EMBL/GenBank/DDBJ whole genome shotgun (WGS) entry which is preliminary data.</text>
</comment>
<sequence>MTPAAQPVNFLLFITDQHRADHVGAYGNRVVRTPNLDRLAAGGWRADNMHVATPICMPNRASLMTGRYPSAHGARHNGIALSLRSRTFVEAMRQAGYGTSLVGKVHLQNMTDIAPSWPVRAEDRLPHEAVTPDAGRYDQELRKLWLERDDHDLSLPYYGFEQVDLVDDHSDDVHGHYRRWLRREYPEVEAMIGPAQATPAPEYALTQIRQAWRTRVPEALYPTAYIADRSIEALRGYAAQGRPFFMQCSFPDPHHPFTPPGRFWDMYRPEDMELPASFHSAEPPPPHVAWLRAQRDAGTAIRHTPAIFACNEREAREALALNYGSIANIDNQIGRVLAELDALGLASNTVVIFTSDHGDYLGDHQLMLKGPIHYRGLTRVPFIWRDPASAGRPGAASVALLSTIDVAPTVLARAGVQPYNGIQGRDMAGLIAGRETALRDALMIEEEGQRVILGFDSRIRCRTLLAEGFRATVYDGARWGELYDLARDPHETRNLWDDPAHAGVRARLMERLAYGMLEHIDTSPYPTALA</sequence>
<dbReference type="GO" id="GO:0008484">
    <property type="term" value="F:sulfuric ester hydrolase activity"/>
    <property type="evidence" value="ECO:0007669"/>
    <property type="project" value="TreeGrafter"/>
</dbReference>
<evidence type="ECO:0000313" key="5">
    <source>
        <dbReference type="Proteomes" id="UP000235994"/>
    </source>
</evidence>
<dbReference type="EMBL" id="POQS01000001">
    <property type="protein sequence ID" value="PND35293.1"/>
    <property type="molecule type" value="Genomic_DNA"/>
</dbReference>
<dbReference type="Gene3D" id="3.40.720.10">
    <property type="entry name" value="Alkaline Phosphatase, subunit A"/>
    <property type="match status" value="1"/>
</dbReference>
<proteinExistence type="predicted"/>
<evidence type="ECO:0000256" key="1">
    <source>
        <dbReference type="ARBA" id="ARBA00022723"/>
    </source>
</evidence>
<dbReference type="Proteomes" id="UP000235994">
    <property type="component" value="Unassembled WGS sequence"/>
</dbReference>
<evidence type="ECO:0000313" key="4">
    <source>
        <dbReference type="EMBL" id="PND35293.1"/>
    </source>
</evidence>
<dbReference type="Pfam" id="PF00884">
    <property type="entry name" value="Sulfatase"/>
    <property type="match status" value="1"/>
</dbReference>
<dbReference type="PANTHER" id="PTHR45953">
    <property type="entry name" value="IDURONATE 2-SULFATASE"/>
    <property type="match status" value="1"/>
</dbReference>
<keyword evidence="1" id="KW-0479">Metal-binding</keyword>
<protein>
    <submittedName>
        <fullName evidence="4">Sulfatase</fullName>
    </submittedName>
</protein>
<gene>
    <name evidence="4" type="ORF">C1I89_02590</name>
</gene>
<accession>A0A2N8KPA1</accession>
<feature type="domain" description="Sulfatase N-terminal" evidence="3">
    <location>
        <begin position="9"/>
        <end position="416"/>
    </location>
</feature>
<dbReference type="AlphaFoldDB" id="A0A2N8KPA1"/>
<organism evidence="4 5">
    <name type="scientific">Achromobacter pulmonis</name>
    <dbReference type="NCBI Taxonomy" id="1389932"/>
    <lineage>
        <taxon>Bacteria</taxon>
        <taxon>Pseudomonadati</taxon>
        <taxon>Pseudomonadota</taxon>
        <taxon>Betaproteobacteria</taxon>
        <taxon>Burkholderiales</taxon>
        <taxon>Alcaligenaceae</taxon>
        <taxon>Achromobacter</taxon>
    </lineage>
</organism>
<dbReference type="SUPFAM" id="SSF53649">
    <property type="entry name" value="Alkaline phosphatase-like"/>
    <property type="match status" value="1"/>
</dbReference>
<name>A0A2N8KPA1_9BURK</name>
<dbReference type="GO" id="GO:0046872">
    <property type="term" value="F:metal ion binding"/>
    <property type="evidence" value="ECO:0007669"/>
    <property type="project" value="UniProtKB-KW"/>
</dbReference>
<dbReference type="GO" id="GO:0005737">
    <property type="term" value="C:cytoplasm"/>
    <property type="evidence" value="ECO:0007669"/>
    <property type="project" value="TreeGrafter"/>
</dbReference>
<reference evidence="4 5" key="1">
    <citation type="submission" date="2018-01" db="EMBL/GenBank/DDBJ databases">
        <title>The draft genome of an aniline degradation strain ANB-1.</title>
        <authorList>
            <person name="Zhang L."/>
            <person name="Jiang J."/>
        </authorList>
    </citation>
    <scope>NUCLEOTIDE SEQUENCE [LARGE SCALE GENOMIC DNA]</scope>
    <source>
        <strain evidence="4 5">ANB-1</strain>
    </source>
</reference>
<dbReference type="RefSeq" id="WP_102771235.1">
    <property type="nucleotide sequence ID" value="NZ_POQS01000001.1"/>
</dbReference>
<dbReference type="InterPro" id="IPR017850">
    <property type="entry name" value="Alkaline_phosphatase_core_sf"/>
</dbReference>
<keyword evidence="5" id="KW-1185">Reference proteome</keyword>
<dbReference type="PANTHER" id="PTHR45953:SF1">
    <property type="entry name" value="IDURONATE 2-SULFATASE"/>
    <property type="match status" value="1"/>
</dbReference>
<dbReference type="InterPro" id="IPR000917">
    <property type="entry name" value="Sulfatase_N"/>
</dbReference>
<keyword evidence="2" id="KW-0378">Hydrolase</keyword>
<evidence type="ECO:0000256" key="2">
    <source>
        <dbReference type="ARBA" id="ARBA00022801"/>
    </source>
</evidence>
<evidence type="ECO:0000259" key="3">
    <source>
        <dbReference type="Pfam" id="PF00884"/>
    </source>
</evidence>